<dbReference type="Proteomes" id="UP000293874">
    <property type="component" value="Unassembled WGS sequence"/>
</dbReference>
<dbReference type="EMBL" id="SGXA01000001">
    <property type="protein sequence ID" value="RZS76272.1"/>
    <property type="molecule type" value="Genomic_DNA"/>
</dbReference>
<dbReference type="Gene3D" id="2.180.10.10">
    <property type="entry name" value="RHS repeat-associated core"/>
    <property type="match status" value="1"/>
</dbReference>
<reference evidence="2 3" key="1">
    <citation type="submission" date="2019-02" db="EMBL/GenBank/DDBJ databases">
        <title>Genomic Encyclopedia of Type Strains, Phase IV (KMG-IV): sequencing the most valuable type-strain genomes for metagenomic binning, comparative biology and taxonomic classification.</title>
        <authorList>
            <person name="Goeker M."/>
        </authorList>
    </citation>
    <scope>NUCLEOTIDE SEQUENCE [LARGE SCALE GENOMIC DNA]</scope>
    <source>
        <strain evidence="2 3">DSM 18116</strain>
    </source>
</reference>
<sequence length="2844" mass="316554">MLRATRLSFILILLCQLLFIATANANESYLQTLSGKLKQNDSCVVIDDKFRNLPLNEWNQLTHLSVNNLVSFELRHDTSIYYYNRSFTCSLNVTIKYYTSRDQNTPEEISNVDLVVKYDTAKGSSYPTIAQYKFKDAFKVVVVINSITSPEWGENIPAIFRVKNQITVDRKYPFSPVVTGALEINEVTDNPSGNISTFSIGSTPIADRKLSITWAQADFPGSTELDLEWTYIDKETFDAEKIRVDYTSPQGDFDIPDAVVEKLMRNNSTRVTITTELASEYTISLPYAEGYLLVRIRGAHQQIDPAMRVTTNWVYRNGSNKTVCYKIQTPHEADLNYQYTAAFAEEGKKKEIITYFDGTQKERQAVTLMNSDGTKKTENGPLTPTATVAETIYDVLGRPTMQVLPAPTKNSSLGFYTDFNQNNNGSAYSHKDIILTSSTSEICGPGAAMMGVGSGASRYYSSNNEFLNDADYPFTKYVPDAGKKPYSLTQYTADNSGRVKRSWGVGDQFQPSETSKGHSTDYYYGKPSQKELDRLFGSEVGIASHYLKNMVVDPNGQISVTYVNAQGKTIATALAGAAPLNLEALPSSTKPDAQSTLTQRIIANSDFQRNASELKMQASSVYLATTNGDFTVYYNVDPLSVVTKHGTPEQQFCSNCYYEILVEVKNDCGEVVETHTAPPFTLNDVTCKTEPPRIAGSFNLNVKKIGEYTVTYTLQLSEQQIKYHTDYYIQNNSDLLKLQYFFQQELNKLDLKGCYSSCESCKTLGTQEVFRSKVKEILGKDPFEGIDLTGTAGAALEARINAMYVELKANCDAISCEATNSCEVYLLQMKEHVKAGGQYAQYDVTNEGVYSLVMPNINLIPKFYETNTPDLQFISAAGTQVSRKSLSISDLIREYIVHPEWADDLVKHHVEYCSYEWCMSNESSYNFDRTIKEYITSGQEAIDKGYYNRTPNKLLSMDPFFANGGAGASRFQLMSNDLAAYSKAMNMRMKNASNVYMTDKSIIGMVDWVLYCKPGATTATHSDFIASWTCNLPANTCRSTQMEWEMYRNFYLQLKSQHVAFVKALAKPNCTNCFIGTDGLELSQFGGCAPAGPCPSSSDFQITGTSDQAKCEGDCMYQRHHYKIRYIPGAVTKRVAVRVKRTQSGVADEIITFVFEPGETEKEIGTEVARLAGRSCVSGGPVCTARPGGVYSIIAEPLVCTPPSLCASDPRRADYASVQRVFYEYVNMESFLSCVTQVAPATSPTPSEVVATLRLKLLEEIDSDWVPAWRIKLIDIRNEVPAFSGIDDVLINNLVNALKAVAVAYLNSITNDPEALRIVNTLPPSVLSSFNHSSFEQAFNEIIGSTLVKKGFSHYLLEGVYPYDKYPVWQNQNSGDLSTTICSNIATLKTRYQGSGFSGTFHQYLQQELEDDYHLTELELLDIESRCSVTPICRYMNAPLILPAVFTRVVTNQDDLFVDCSRVSGLKTSFGTFFNSEMTLSHPLYTLLYTSFLNQGLGYALSFSEYVSFDGKCPGTAVLYNKPASPLLMEYDMVCVKDILRRAYERAGQEYDYYITQERKKFRNKYISTCLSNEASASINGTLREYHYTLYYYDQSGNLVKTIPPEGVRFLTDAECEQVDEFRNFPVANCDGTGIPTTTDKLATLTSIGNLWNAQTSKSLEMWLYSGENSTDRQVRWVTANGQYMFQAAIHDQKLWVELYTLEVDGAALNITLTNQAVADVSHIPLQTWSHLVAQSTDFTTAEWTLYLDGKKLTLSNPANAPTYPFSWEIAPGPTVPDDDLAVLKHVRLYNRSLSDGEVAANYRNSCLSPVGLPAGTPMDLWARFNIPAPGSETTTGAGSTNEFVNRFIVPQHGLPSNYVFNSFNKVIKQVSPDGGTTEFWYDKLSRLVASQNSEQKVPTDPADPTNRYSFTKYDALGRIREVGEKTAGIDITTINLSNQTELYNWYAQGTDKSLTQTVYDANPVEAPAGAILENLRHRVSASIFRETRSAQKINATYISYDISGNAKTVYQEIGELKALDNTTGIKKLEYDFDLVSGKVNMLTYQKDKGDQFFYKYEYDADNRIKSALTSRDGGTWNLEARYSYYLHGPLARVELGKNEVQGIDYAYTLSGWLKAINGKDLIPGEDMGGDGTTFSAAKNFSRDELAFTLGYFNGDYAPIGGSNANAISRKFEPEVFPAQTPYAGTGAPLYNGNISNSTVHMAPEILGAAKGYTYRYDQLNRLLTMRQHTGLPTGHGSIWNKTSETDDYKESITYDANGNILTFLRNASAATQMDDLAYQYNIDAKGNLLNNKLRHVDDEISASAFDVDIDDQSVDNHEYDKIGNLISDVAEGLEKIKWTPYGKINSIQKANNVIQYEYDATGNRVWKSSNNSEKRTYYVRDPQGNVLAVYNYDALSGNGGQGGILSWAEQHLYGSNRLGLLTPEITVTQDWQYQQNGPNSFIEGKRVYELTNHLGNVLATINDRKIAVDQDNNGINDYFRAELLSVTDYYAFGMQMPGRKWSLGNYRFGFNGKENDNEVKEGDGLQQDYGMRVYDARLGKFLSVDPLIKDFPWYTPYQFAGNKPIIAVDLDGEEEKIVVSPLKNNEQNGEVKVYTSKDAEFNTYLKSVPPEFTGMKSGVGTLYITQHTFSAWLNPNFNNYTYKEEDVKGAKKISYDHYTNGIMRTIMTSKWSPQNIKLADFGVKAAAFGIDASATIGKMSTTVPVGGNTNELSAEAKATFSLRYIGDENNNNYVNASISGSSELSGGFKKGKNIPGLSVGPDGELFGYVSFMSSGAAPVAGTTANESVTNFRLGAFKLQYSVNPDNGKFDLKIGASTKPGIEFKTTARKKTITTSKSGLNHPL</sequence>
<dbReference type="InterPro" id="IPR022385">
    <property type="entry name" value="Rhs_assc_core"/>
</dbReference>
<gene>
    <name evidence="2" type="ORF">EV199_2152</name>
</gene>
<dbReference type="SUPFAM" id="SSF49899">
    <property type="entry name" value="Concanavalin A-like lectins/glucanases"/>
    <property type="match status" value="1"/>
</dbReference>
<dbReference type="NCBIfam" id="TIGR03696">
    <property type="entry name" value="Rhs_assc_core"/>
    <property type="match status" value="1"/>
</dbReference>
<evidence type="ECO:0000256" key="1">
    <source>
        <dbReference type="SAM" id="SignalP"/>
    </source>
</evidence>
<evidence type="ECO:0000313" key="2">
    <source>
        <dbReference type="EMBL" id="RZS76272.1"/>
    </source>
</evidence>
<proteinExistence type="predicted"/>
<comment type="caution">
    <text evidence="2">The sequence shown here is derived from an EMBL/GenBank/DDBJ whole genome shotgun (WGS) entry which is preliminary data.</text>
</comment>
<dbReference type="PANTHER" id="PTHR32305">
    <property type="match status" value="1"/>
</dbReference>
<dbReference type="InterPro" id="IPR050708">
    <property type="entry name" value="T6SS_VgrG/RHS"/>
</dbReference>
<accession>A0A4Q7N5E8</accession>
<dbReference type="Gene3D" id="2.60.120.200">
    <property type="match status" value="1"/>
</dbReference>
<protein>
    <submittedName>
        <fullName evidence="2">RHS repeat-associated protein</fullName>
    </submittedName>
</protein>
<dbReference type="RefSeq" id="WP_130540579.1">
    <property type="nucleotide sequence ID" value="NZ_SGXA01000001.1"/>
</dbReference>
<dbReference type="InterPro" id="IPR013320">
    <property type="entry name" value="ConA-like_dom_sf"/>
</dbReference>
<dbReference type="GO" id="GO:0005975">
    <property type="term" value="P:carbohydrate metabolic process"/>
    <property type="evidence" value="ECO:0007669"/>
    <property type="project" value="UniProtKB-ARBA"/>
</dbReference>
<name>A0A4Q7N5E8_9BACT</name>
<organism evidence="2 3">
    <name type="scientific">Pseudobacter ginsenosidimutans</name>
    <dbReference type="NCBI Taxonomy" id="661488"/>
    <lineage>
        <taxon>Bacteria</taxon>
        <taxon>Pseudomonadati</taxon>
        <taxon>Bacteroidota</taxon>
        <taxon>Chitinophagia</taxon>
        <taxon>Chitinophagales</taxon>
        <taxon>Chitinophagaceae</taxon>
        <taxon>Pseudobacter</taxon>
    </lineage>
</organism>
<evidence type="ECO:0000313" key="3">
    <source>
        <dbReference type="Proteomes" id="UP000293874"/>
    </source>
</evidence>
<feature type="chain" id="PRO_5020868362" evidence="1">
    <location>
        <begin position="26"/>
        <end position="2844"/>
    </location>
</feature>
<keyword evidence="1" id="KW-0732">Signal</keyword>
<dbReference type="PANTHER" id="PTHR32305:SF15">
    <property type="entry name" value="PROTEIN RHSA-RELATED"/>
    <property type="match status" value="1"/>
</dbReference>
<keyword evidence="3" id="KW-1185">Reference proteome</keyword>
<dbReference type="GO" id="GO:0004553">
    <property type="term" value="F:hydrolase activity, hydrolyzing O-glycosyl compounds"/>
    <property type="evidence" value="ECO:0007669"/>
    <property type="project" value="UniProtKB-ARBA"/>
</dbReference>
<feature type="signal peptide" evidence="1">
    <location>
        <begin position="1"/>
        <end position="25"/>
    </location>
</feature>
<dbReference type="Pfam" id="PF13385">
    <property type="entry name" value="Laminin_G_3"/>
    <property type="match status" value="1"/>
</dbReference>